<dbReference type="OrthoDB" id="9786549at2"/>
<evidence type="ECO:0000259" key="1">
    <source>
        <dbReference type="Pfam" id="PF04073"/>
    </source>
</evidence>
<organism evidence="2 3">
    <name type="scientific">Candidatus Thiodiazotropha endoloripes</name>
    <dbReference type="NCBI Taxonomy" id="1818881"/>
    <lineage>
        <taxon>Bacteria</taxon>
        <taxon>Pseudomonadati</taxon>
        <taxon>Pseudomonadota</taxon>
        <taxon>Gammaproteobacteria</taxon>
        <taxon>Chromatiales</taxon>
        <taxon>Sedimenticolaceae</taxon>
        <taxon>Candidatus Thiodiazotropha</taxon>
    </lineage>
</organism>
<comment type="caution">
    <text evidence="2">The sequence shown here is derived from an EMBL/GenBank/DDBJ whole genome shotgun (WGS) entry which is preliminary data.</text>
</comment>
<dbReference type="Pfam" id="PF04073">
    <property type="entry name" value="tRNA_edit"/>
    <property type="match status" value="1"/>
</dbReference>
<feature type="domain" description="YbaK/aminoacyl-tRNA synthetase-associated" evidence="1">
    <location>
        <begin position="29"/>
        <end position="142"/>
    </location>
</feature>
<dbReference type="CDD" id="cd04332">
    <property type="entry name" value="YbaK_like"/>
    <property type="match status" value="1"/>
</dbReference>
<dbReference type="Proteomes" id="UP000094849">
    <property type="component" value="Unassembled WGS sequence"/>
</dbReference>
<reference evidence="2 3" key="1">
    <citation type="submission" date="2016-03" db="EMBL/GenBank/DDBJ databases">
        <title>Chemosynthetic sulphur-oxidizing symbionts of marine invertebrate animals are capable of nitrogen fixation.</title>
        <authorList>
            <person name="Petersen J.M."/>
            <person name="Kemper A."/>
            <person name="Gruber-Vodicka H."/>
            <person name="Cardini U."/>
            <person name="Geest Mvander."/>
            <person name="Kleiner M."/>
            <person name="Bulgheresi S."/>
            <person name="Fussmann M."/>
            <person name="Herbold C."/>
            <person name="Seah B.K.B."/>
            <person name="Antony C.Paul."/>
            <person name="Liu D."/>
            <person name="Belitz A."/>
            <person name="Weber M."/>
        </authorList>
    </citation>
    <scope>NUCLEOTIDE SEQUENCE [LARGE SCALE GENOMIC DNA]</scope>
    <source>
        <strain evidence="2">G_D</strain>
    </source>
</reference>
<keyword evidence="3" id="KW-1185">Reference proteome</keyword>
<evidence type="ECO:0000313" key="2">
    <source>
        <dbReference type="EMBL" id="ODB92934.1"/>
    </source>
</evidence>
<dbReference type="PANTHER" id="PTHR30411:SF9">
    <property type="entry name" value="MULTIFUNCTIONAL SER_THR-TRNA DEACYLASE PROXP-Y"/>
    <property type="match status" value="1"/>
</dbReference>
<sequence>MAIAISLQQFLQNHALDYEIIDHRRTSSTLHSAEAAHIPGDRMAKSVLLGDDESYMLAVIPATHHIDFDDLTQLTGRNLFLISEEELQQAFADCETGAVPPVGDPYGIETLVDVALLQQPDLYFESGDHGKLLHLSTDSFRELEENAIMGEFSYHI</sequence>
<dbReference type="PANTHER" id="PTHR30411">
    <property type="entry name" value="CYTOPLASMIC PROTEIN"/>
    <property type="match status" value="1"/>
</dbReference>
<accession>A0A1E2UHR3</accession>
<gene>
    <name evidence="2" type="ORF">A3196_19395</name>
</gene>
<dbReference type="STRING" id="1818881.A3196_19395"/>
<protein>
    <recommendedName>
        <fullName evidence="1">YbaK/aminoacyl-tRNA synthetase-associated domain-containing protein</fullName>
    </recommendedName>
</protein>
<dbReference type="EMBL" id="LVJZ01000005">
    <property type="protein sequence ID" value="ODB92934.1"/>
    <property type="molecule type" value="Genomic_DNA"/>
</dbReference>
<proteinExistence type="predicted"/>
<evidence type="ECO:0000313" key="3">
    <source>
        <dbReference type="Proteomes" id="UP000094849"/>
    </source>
</evidence>
<dbReference type="GO" id="GO:0002161">
    <property type="term" value="F:aminoacyl-tRNA deacylase activity"/>
    <property type="evidence" value="ECO:0007669"/>
    <property type="project" value="InterPro"/>
</dbReference>
<dbReference type="RefSeq" id="WP_069006449.1">
    <property type="nucleotide sequence ID" value="NZ_LVJW01000007.1"/>
</dbReference>
<dbReference type="AlphaFoldDB" id="A0A1E2UHR3"/>
<dbReference type="Gene3D" id="3.90.960.10">
    <property type="entry name" value="YbaK/aminoacyl-tRNA synthetase-associated domain"/>
    <property type="match status" value="1"/>
</dbReference>
<dbReference type="InterPro" id="IPR036754">
    <property type="entry name" value="YbaK/aa-tRNA-synt-asso_dom_sf"/>
</dbReference>
<dbReference type="InterPro" id="IPR007214">
    <property type="entry name" value="YbaK/aa-tRNA-synth-assoc-dom"/>
</dbReference>
<name>A0A1E2UHR3_9GAMM</name>
<dbReference type="SUPFAM" id="SSF55826">
    <property type="entry name" value="YbaK/ProRS associated domain"/>
    <property type="match status" value="1"/>
</dbReference>